<dbReference type="InterPro" id="IPR027469">
    <property type="entry name" value="Cation_efflux_TMD_sf"/>
</dbReference>
<feature type="transmembrane region" description="Helical" evidence="13">
    <location>
        <begin position="128"/>
        <end position="149"/>
    </location>
</feature>
<evidence type="ECO:0000256" key="7">
    <source>
        <dbReference type="ARBA" id="ARBA00022906"/>
    </source>
</evidence>
<evidence type="ECO:0000256" key="9">
    <source>
        <dbReference type="ARBA" id="ARBA00023065"/>
    </source>
</evidence>
<organism evidence="16 17">
    <name type="scientific">Nezara viridula</name>
    <name type="common">Southern green stink bug</name>
    <name type="synonym">Cimex viridulus</name>
    <dbReference type="NCBI Taxonomy" id="85310"/>
    <lineage>
        <taxon>Eukaryota</taxon>
        <taxon>Metazoa</taxon>
        <taxon>Ecdysozoa</taxon>
        <taxon>Arthropoda</taxon>
        <taxon>Hexapoda</taxon>
        <taxon>Insecta</taxon>
        <taxon>Pterygota</taxon>
        <taxon>Neoptera</taxon>
        <taxon>Paraneoptera</taxon>
        <taxon>Hemiptera</taxon>
        <taxon>Heteroptera</taxon>
        <taxon>Panheteroptera</taxon>
        <taxon>Pentatomomorpha</taxon>
        <taxon>Pentatomoidea</taxon>
        <taxon>Pentatomidae</taxon>
        <taxon>Pentatominae</taxon>
        <taxon>Nezara</taxon>
    </lineage>
</organism>
<evidence type="ECO:0000256" key="5">
    <source>
        <dbReference type="ARBA" id="ARBA00022723"/>
    </source>
</evidence>
<dbReference type="GO" id="GO:0005385">
    <property type="term" value="F:zinc ion transmembrane transporter activity"/>
    <property type="evidence" value="ECO:0007669"/>
    <property type="project" value="UniProtKB-ARBA"/>
</dbReference>
<evidence type="ECO:0000259" key="14">
    <source>
        <dbReference type="Pfam" id="PF01545"/>
    </source>
</evidence>
<evidence type="ECO:0000256" key="12">
    <source>
        <dbReference type="ARBA" id="ARBA00048349"/>
    </source>
</evidence>
<keyword evidence="9" id="KW-0406">Ion transport</keyword>
<dbReference type="Gene3D" id="1.20.1510.10">
    <property type="entry name" value="Cation efflux protein transmembrane domain"/>
    <property type="match status" value="1"/>
</dbReference>
<keyword evidence="8 13" id="KW-1133">Transmembrane helix</keyword>
<evidence type="ECO:0000256" key="1">
    <source>
        <dbReference type="ARBA" id="ARBA00004638"/>
    </source>
</evidence>
<keyword evidence="5" id="KW-0479">Metal-binding</keyword>
<dbReference type="PANTHER" id="PTHR11562">
    <property type="entry name" value="CATION EFFLUX PROTEIN/ ZINC TRANSPORTER"/>
    <property type="match status" value="1"/>
</dbReference>
<keyword evidence="4 13" id="KW-0812">Transmembrane</keyword>
<feature type="transmembrane region" description="Helical" evidence="13">
    <location>
        <begin position="229"/>
        <end position="253"/>
    </location>
</feature>
<dbReference type="InterPro" id="IPR058533">
    <property type="entry name" value="Cation_efflux_TM"/>
</dbReference>
<reference evidence="16" key="1">
    <citation type="submission" date="2022-01" db="EMBL/GenBank/DDBJ databases">
        <authorList>
            <person name="King R."/>
        </authorList>
    </citation>
    <scope>NUCLEOTIDE SEQUENCE</scope>
</reference>
<keyword evidence="6" id="KW-0862">Zinc</keyword>
<dbReference type="Pfam" id="PF16916">
    <property type="entry name" value="ZT_dimer"/>
    <property type="match status" value="1"/>
</dbReference>
<dbReference type="Pfam" id="PF01545">
    <property type="entry name" value="Cation_efflux"/>
    <property type="match status" value="1"/>
</dbReference>
<feature type="transmembrane region" description="Helical" evidence="13">
    <location>
        <begin position="198"/>
        <end position="217"/>
    </location>
</feature>
<dbReference type="PANTHER" id="PTHR11562:SF17">
    <property type="entry name" value="RE54080P-RELATED"/>
    <property type="match status" value="1"/>
</dbReference>
<keyword evidence="7" id="KW-0864">Zinc transport</keyword>
<dbReference type="SUPFAM" id="SSF160240">
    <property type="entry name" value="Cation efflux protein cytoplasmic domain-like"/>
    <property type="match status" value="1"/>
</dbReference>
<evidence type="ECO:0000256" key="11">
    <source>
        <dbReference type="ARBA" id="ARBA00023329"/>
    </source>
</evidence>
<gene>
    <name evidence="16" type="ORF">NEZAVI_LOCUS12334</name>
</gene>
<feature type="domain" description="Cation efflux protein transmembrane" evidence="14">
    <location>
        <begin position="128"/>
        <end position="332"/>
    </location>
</feature>
<feature type="domain" description="Cation efflux protein cytoplasmic" evidence="15">
    <location>
        <begin position="336"/>
        <end position="410"/>
    </location>
</feature>
<evidence type="ECO:0000256" key="6">
    <source>
        <dbReference type="ARBA" id="ARBA00022833"/>
    </source>
</evidence>
<dbReference type="GO" id="GO:0005886">
    <property type="term" value="C:plasma membrane"/>
    <property type="evidence" value="ECO:0007669"/>
    <property type="project" value="TreeGrafter"/>
</dbReference>
<evidence type="ECO:0000256" key="2">
    <source>
        <dbReference type="ARBA" id="ARBA00008873"/>
    </source>
</evidence>
<keyword evidence="3" id="KW-0813">Transport</keyword>
<evidence type="ECO:0000256" key="8">
    <source>
        <dbReference type="ARBA" id="ARBA00022989"/>
    </source>
</evidence>
<keyword evidence="17" id="KW-1185">Reference proteome</keyword>
<keyword evidence="10 13" id="KW-0472">Membrane</keyword>
<dbReference type="InterPro" id="IPR002524">
    <property type="entry name" value="Cation_efflux"/>
</dbReference>
<comment type="catalytic activity">
    <reaction evidence="12">
        <text>Zn(2+)(in) + 2 H(+)(out) = Zn(2+)(out) + 2 H(+)(in)</text>
        <dbReference type="Rhea" id="RHEA:72627"/>
        <dbReference type="ChEBI" id="CHEBI:15378"/>
        <dbReference type="ChEBI" id="CHEBI:29105"/>
    </reaction>
</comment>
<evidence type="ECO:0000313" key="17">
    <source>
        <dbReference type="Proteomes" id="UP001152798"/>
    </source>
</evidence>
<evidence type="ECO:0000259" key="15">
    <source>
        <dbReference type="Pfam" id="PF16916"/>
    </source>
</evidence>
<comment type="subcellular location">
    <subcellularLocation>
        <location evidence="1">Cytoplasmic vesicle</location>
        <location evidence="1">Secretory vesicle membrane</location>
        <topology evidence="1">Multi-pass membrane protein</topology>
    </subcellularLocation>
</comment>
<comment type="similarity">
    <text evidence="2">Belongs to the cation diffusion facilitator (CDF) transporter (TC 2.A.4) family. SLC30A subfamily.</text>
</comment>
<dbReference type="AlphaFoldDB" id="A0A9P0MQS2"/>
<name>A0A9P0MQS2_NEZVI</name>
<keyword evidence="11" id="KW-0968">Cytoplasmic vesicle</keyword>
<dbReference type="EMBL" id="OV725081">
    <property type="protein sequence ID" value="CAH1403778.1"/>
    <property type="molecule type" value="Genomic_DNA"/>
</dbReference>
<evidence type="ECO:0000256" key="13">
    <source>
        <dbReference type="SAM" id="Phobius"/>
    </source>
</evidence>
<evidence type="ECO:0000313" key="16">
    <source>
        <dbReference type="EMBL" id="CAH1403778.1"/>
    </source>
</evidence>
<dbReference type="NCBIfam" id="TIGR01297">
    <property type="entry name" value="CDF"/>
    <property type="match status" value="1"/>
</dbReference>
<proteinExistence type="inferred from homology"/>
<dbReference type="FunFam" id="1.20.1510.10:FF:000002">
    <property type="entry name" value="zinc transporter 3 isoform X1"/>
    <property type="match status" value="1"/>
</dbReference>
<dbReference type="SUPFAM" id="SSF161111">
    <property type="entry name" value="Cation efflux protein transmembrane domain-like"/>
    <property type="match status" value="1"/>
</dbReference>
<accession>A0A9P0MQS2</accession>
<dbReference type="InterPro" id="IPR036837">
    <property type="entry name" value="Cation_efflux_CTD_sf"/>
</dbReference>
<dbReference type="InterPro" id="IPR050681">
    <property type="entry name" value="CDF/SLC30A"/>
</dbReference>
<sequence>MAHFNKTDVYYKGNGRVNPLGDDRYILKEVGVPYDGDFYDEAAFYVQRSSISCETETNGSIQSNVSQFISNVESNIFKTQLAGQRGEDEADVPLLNGAETYGQYPSEFPVDYCKEPMPVTNAHAWKKLVAATTMCLIFMVVELVGGYMAGSLAVMTDAAHLLSDCVGFLVGLFAVWVSGQPPTHRFTYGYHRAEVLGALLSISVIWILTGIFIYLAVERLVKSDFDIHADAMMVVAAIGICINIVMGCILHGSHGHSHGNGSMHLEENINVRAAVIHVLGDLIQSTGVFISALVIKFYPSAKVIDPVCTFMCCVLVMCSTVPVLRQSVWVLLECTPPHLEYSEVENALSSLEGVIGVHALHLWALTPGQYAATVHLAVGSHADRDRVLERAQTLLHNKFSLARTTIQVERHIGDIIAQ</sequence>
<evidence type="ECO:0000256" key="4">
    <source>
        <dbReference type="ARBA" id="ARBA00022692"/>
    </source>
</evidence>
<dbReference type="GO" id="GO:0010043">
    <property type="term" value="P:response to zinc ion"/>
    <property type="evidence" value="ECO:0007669"/>
    <property type="project" value="TreeGrafter"/>
</dbReference>
<dbReference type="InterPro" id="IPR027470">
    <property type="entry name" value="Cation_efflux_CTD"/>
</dbReference>
<evidence type="ECO:0000256" key="3">
    <source>
        <dbReference type="ARBA" id="ARBA00022448"/>
    </source>
</evidence>
<dbReference type="GO" id="GO:0046872">
    <property type="term" value="F:metal ion binding"/>
    <property type="evidence" value="ECO:0007669"/>
    <property type="project" value="UniProtKB-KW"/>
</dbReference>
<evidence type="ECO:0000256" key="10">
    <source>
        <dbReference type="ARBA" id="ARBA00023136"/>
    </source>
</evidence>
<dbReference type="OrthoDB" id="9944568at2759"/>
<feature type="transmembrane region" description="Helical" evidence="13">
    <location>
        <begin position="161"/>
        <end position="178"/>
    </location>
</feature>
<protein>
    <submittedName>
        <fullName evidence="16">Uncharacterized protein</fullName>
    </submittedName>
</protein>
<dbReference type="GO" id="GO:0030658">
    <property type="term" value="C:transport vesicle membrane"/>
    <property type="evidence" value="ECO:0007669"/>
    <property type="project" value="UniProtKB-SubCell"/>
</dbReference>
<dbReference type="Proteomes" id="UP001152798">
    <property type="component" value="Chromosome 5"/>
</dbReference>